<feature type="transmembrane region" description="Helical" evidence="7">
    <location>
        <begin position="230"/>
        <end position="255"/>
    </location>
</feature>
<organism evidence="9 10">
    <name type="scientific">Hyphomonas atlantica</name>
    <dbReference type="NCBI Taxonomy" id="1280948"/>
    <lineage>
        <taxon>Bacteria</taxon>
        <taxon>Pseudomonadati</taxon>
        <taxon>Pseudomonadota</taxon>
        <taxon>Alphaproteobacteria</taxon>
        <taxon>Hyphomonadales</taxon>
        <taxon>Hyphomonadaceae</taxon>
        <taxon>Hyphomonas</taxon>
    </lineage>
</organism>
<evidence type="ECO:0000256" key="4">
    <source>
        <dbReference type="ARBA" id="ARBA00022847"/>
    </source>
</evidence>
<evidence type="ECO:0000256" key="5">
    <source>
        <dbReference type="ARBA" id="ARBA00022989"/>
    </source>
</evidence>
<dbReference type="PANTHER" id="PTHR11706">
    <property type="entry name" value="SOLUTE CARRIER PROTEIN FAMILY 11 MEMBER"/>
    <property type="match status" value="1"/>
</dbReference>
<dbReference type="PRINTS" id="PR00447">
    <property type="entry name" value="NATRESASSCMP"/>
</dbReference>
<dbReference type="OrthoDB" id="9787548at2"/>
<feature type="transmembrane region" description="Helical" evidence="7">
    <location>
        <begin position="313"/>
        <end position="332"/>
    </location>
</feature>
<dbReference type="GO" id="GO:0034755">
    <property type="term" value="P:iron ion transmembrane transport"/>
    <property type="evidence" value="ECO:0007669"/>
    <property type="project" value="TreeGrafter"/>
</dbReference>
<dbReference type="PATRIC" id="fig|1280948.3.peg.3313"/>
<dbReference type="EMBL" id="AWFH01000062">
    <property type="protein sequence ID" value="KCZ58021.1"/>
    <property type="molecule type" value="Genomic_DNA"/>
</dbReference>
<dbReference type="GO" id="GO:0015293">
    <property type="term" value="F:symporter activity"/>
    <property type="evidence" value="ECO:0007669"/>
    <property type="project" value="UniProtKB-KW"/>
</dbReference>
<feature type="transmembrane region" description="Helical" evidence="7">
    <location>
        <begin position="183"/>
        <end position="202"/>
    </location>
</feature>
<feature type="transmembrane region" description="Helical" evidence="7">
    <location>
        <begin position="275"/>
        <end position="301"/>
    </location>
</feature>
<evidence type="ECO:0000256" key="1">
    <source>
        <dbReference type="ARBA" id="ARBA00004141"/>
    </source>
</evidence>
<dbReference type="GO" id="GO:0005886">
    <property type="term" value="C:plasma membrane"/>
    <property type="evidence" value="ECO:0007669"/>
    <property type="project" value="TreeGrafter"/>
</dbReference>
<dbReference type="GO" id="GO:0015086">
    <property type="term" value="F:cadmium ion transmembrane transporter activity"/>
    <property type="evidence" value="ECO:0007669"/>
    <property type="project" value="TreeGrafter"/>
</dbReference>
<dbReference type="EMBL" id="DMBR01000050">
    <property type="protein sequence ID" value="HAE93248.1"/>
    <property type="molecule type" value="Genomic_DNA"/>
</dbReference>
<protein>
    <submittedName>
        <fullName evidence="8">Divalent metal cation transporter</fullName>
    </submittedName>
</protein>
<feature type="transmembrane region" description="Helical" evidence="7">
    <location>
        <begin position="338"/>
        <end position="361"/>
    </location>
</feature>
<keyword evidence="6 7" id="KW-0472">Membrane</keyword>
<dbReference type="PANTHER" id="PTHR11706:SF33">
    <property type="entry name" value="NATURAL RESISTANCE-ASSOCIATED MACROPHAGE PROTEIN 2"/>
    <property type="match status" value="1"/>
</dbReference>
<dbReference type="STRING" id="1280948.HY36_10970"/>
<feature type="transmembrane region" description="Helical" evidence="7">
    <location>
        <begin position="373"/>
        <end position="395"/>
    </location>
</feature>
<dbReference type="eggNOG" id="COG1914">
    <property type="taxonomic scope" value="Bacteria"/>
</dbReference>
<sequence>MKLSVGPGALVVAGFIGPGTVTACTVAGANFGFALIWALAFATVSTIILQEMAARLGIVSGKGLAAAMTSPENGPIARWAIISLGVAALAVGNSAYEAGNLTGGALGIEALLNGGAGTHKLVVICLSVIAAVFLAFGHYKHIEKLLIALVVMMSAAFIGSVVITRPDLSALARGFIPSIPSGGLLTAVALIGTTIVPYNLFLHASTVRDKWPHGTTQATKAARTDTITSVGLGGIISILILSTAASALFGSGISVSSAADMAISVEPAFGVAAKYLVGIGLFGAGLSSSITAPLATAYALTEFGGLRRDGWQFRIIALTVLLIGTIVALIGVRPVEVILIAQIANGLILPIVATFLLVAMNRAKLLGTYVNSTLSNVLGSLVVIITFGLGLRLILRALNVWP</sequence>
<evidence type="ECO:0000313" key="8">
    <source>
        <dbReference type="EMBL" id="HAE93248.1"/>
    </source>
</evidence>
<evidence type="ECO:0000313" key="10">
    <source>
        <dbReference type="Proteomes" id="UP000024547"/>
    </source>
</evidence>
<gene>
    <name evidence="8" type="ORF">DCG65_01720</name>
    <name evidence="9" type="ORF">HY36_10970</name>
</gene>
<evidence type="ECO:0000313" key="9">
    <source>
        <dbReference type="EMBL" id="KCZ58021.1"/>
    </source>
</evidence>
<comment type="subcellular location">
    <subcellularLocation>
        <location evidence="1">Membrane</location>
        <topology evidence="1">Multi-pass membrane protein</topology>
    </subcellularLocation>
</comment>
<dbReference type="Proteomes" id="UP000259173">
    <property type="component" value="Unassembled WGS sequence"/>
</dbReference>
<reference evidence="9 10" key="1">
    <citation type="journal article" date="2014" name="Antonie Van Leeuwenhoek">
        <title>Hyphomonas beringensis sp. nov. and Hyphomonas chukchiensis sp. nov., isolated from surface seawater of the Bering Sea and Chukchi Sea.</title>
        <authorList>
            <person name="Li C."/>
            <person name="Lai Q."/>
            <person name="Li G."/>
            <person name="Dong C."/>
            <person name="Wang J."/>
            <person name="Liao Y."/>
            <person name="Shao Z."/>
        </authorList>
    </citation>
    <scope>NUCLEOTIDE SEQUENCE [LARGE SCALE GENOMIC DNA]</scope>
    <source>
        <strain evidence="9 10">22II1-22F38</strain>
    </source>
</reference>
<evidence type="ECO:0000256" key="2">
    <source>
        <dbReference type="ARBA" id="ARBA00022448"/>
    </source>
</evidence>
<evidence type="ECO:0000313" key="11">
    <source>
        <dbReference type="Proteomes" id="UP000259173"/>
    </source>
</evidence>
<feature type="transmembrane region" description="Helical" evidence="7">
    <location>
        <begin position="75"/>
        <end position="96"/>
    </location>
</feature>
<dbReference type="PROSITE" id="PS51257">
    <property type="entry name" value="PROKAR_LIPOPROTEIN"/>
    <property type="match status" value="1"/>
</dbReference>
<accession>A0A059DX98</accession>
<name>A0A059DX98_9PROT</name>
<feature type="transmembrane region" description="Helical" evidence="7">
    <location>
        <begin position="33"/>
        <end position="54"/>
    </location>
</feature>
<evidence type="ECO:0000256" key="3">
    <source>
        <dbReference type="ARBA" id="ARBA00022692"/>
    </source>
</evidence>
<dbReference type="Pfam" id="PF01566">
    <property type="entry name" value="Nramp"/>
    <property type="match status" value="1"/>
</dbReference>
<feature type="transmembrane region" description="Helical" evidence="7">
    <location>
        <begin position="116"/>
        <end position="136"/>
    </location>
</feature>
<feature type="transmembrane region" description="Helical" evidence="7">
    <location>
        <begin position="145"/>
        <end position="163"/>
    </location>
</feature>
<proteinExistence type="predicted"/>
<keyword evidence="4" id="KW-0769">Symport</keyword>
<dbReference type="RefSeq" id="WP_035555367.1">
    <property type="nucleotide sequence ID" value="NZ_AWFH01000062.1"/>
</dbReference>
<dbReference type="Proteomes" id="UP000024547">
    <property type="component" value="Unassembled WGS sequence"/>
</dbReference>
<dbReference type="NCBIfam" id="NF037982">
    <property type="entry name" value="Nramp_1"/>
    <property type="match status" value="1"/>
</dbReference>
<comment type="caution">
    <text evidence="9">The sequence shown here is derived from an EMBL/GenBank/DDBJ whole genome shotgun (WGS) entry which is preliminary data.</text>
</comment>
<evidence type="ECO:0000256" key="7">
    <source>
        <dbReference type="SAM" id="Phobius"/>
    </source>
</evidence>
<keyword evidence="3 7" id="KW-0812">Transmembrane</keyword>
<keyword evidence="10" id="KW-1185">Reference proteome</keyword>
<dbReference type="InterPro" id="IPR001046">
    <property type="entry name" value="NRAMP_fam"/>
</dbReference>
<dbReference type="GO" id="GO:0005384">
    <property type="term" value="F:manganese ion transmembrane transporter activity"/>
    <property type="evidence" value="ECO:0007669"/>
    <property type="project" value="TreeGrafter"/>
</dbReference>
<dbReference type="GeneID" id="92500972"/>
<dbReference type="AlphaFoldDB" id="A0A059DX98"/>
<evidence type="ECO:0000256" key="6">
    <source>
        <dbReference type="ARBA" id="ARBA00023136"/>
    </source>
</evidence>
<keyword evidence="2" id="KW-0813">Transport</keyword>
<keyword evidence="5 7" id="KW-1133">Transmembrane helix</keyword>
<reference evidence="8 11" key="2">
    <citation type="journal article" date="2018" name="Nat. Biotechnol.">
        <title>A standardized bacterial taxonomy based on genome phylogeny substantially revises the tree of life.</title>
        <authorList>
            <person name="Parks D.H."/>
            <person name="Chuvochina M."/>
            <person name="Waite D.W."/>
            <person name="Rinke C."/>
            <person name="Skarshewski A."/>
            <person name="Chaumeil P.A."/>
            <person name="Hugenholtz P."/>
        </authorList>
    </citation>
    <scope>NUCLEOTIDE SEQUENCE [LARGE SCALE GENOMIC DNA]</scope>
    <source>
        <strain evidence="8">UBA8557</strain>
    </source>
</reference>